<dbReference type="InterPro" id="IPR008271">
    <property type="entry name" value="Ser/Thr_kinase_AS"/>
</dbReference>
<accession>A0A9Q0VXA3</accession>
<dbReference type="GO" id="GO:0004674">
    <property type="term" value="F:protein serine/threonine kinase activity"/>
    <property type="evidence" value="ECO:0007669"/>
    <property type="project" value="UniProtKB-KW"/>
</dbReference>
<evidence type="ECO:0000256" key="4">
    <source>
        <dbReference type="ARBA" id="ARBA00022777"/>
    </source>
</evidence>
<keyword evidence="5" id="KW-0067">ATP-binding</keyword>
<dbReference type="InterPro" id="IPR051175">
    <property type="entry name" value="CLK_kinases"/>
</dbReference>
<evidence type="ECO:0000256" key="2">
    <source>
        <dbReference type="ARBA" id="ARBA00022679"/>
    </source>
</evidence>
<gene>
    <name evidence="8" type="ORF">OIU79_028458</name>
</gene>
<evidence type="ECO:0000256" key="1">
    <source>
        <dbReference type="ARBA" id="ARBA00022527"/>
    </source>
</evidence>
<keyword evidence="2" id="KW-0808">Transferase</keyword>
<organism evidence="8 9">
    <name type="scientific">Salix purpurea</name>
    <name type="common">Purple osier willow</name>
    <dbReference type="NCBI Taxonomy" id="77065"/>
    <lineage>
        <taxon>Eukaryota</taxon>
        <taxon>Viridiplantae</taxon>
        <taxon>Streptophyta</taxon>
        <taxon>Embryophyta</taxon>
        <taxon>Tracheophyta</taxon>
        <taxon>Spermatophyta</taxon>
        <taxon>Magnoliopsida</taxon>
        <taxon>eudicotyledons</taxon>
        <taxon>Gunneridae</taxon>
        <taxon>Pentapetalae</taxon>
        <taxon>rosids</taxon>
        <taxon>fabids</taxon>
        <taxon>Malpighiales</taxon>
        <taxon>Salicaceae</taxon>
        <taxon>Saliceae</taxon>
        <taxon>Salix</taxon>
    </lineage>
</organism>
<dbReference type="PANTHER" id="PTHR45646">
    <property type="entry name" value="SERINE/THREONINE-PROTEIN KINASE DOA-RELATED"/>
    <property type="match status" value="1"/>
</dbReference>
<evidence type="ECO:0000256" key="5">
    <source>
        <dbReference type="ARBA" id="ARBA00022840"/>
    </source>
</evidence>
<dbReference type="AlphaFoldDB" id="A0A9Q0VXA3"/>
<dbReference type="Proteomes" id="UP001151532">
    <property type="component" value="Chromosome 16"/>
</dbReference>
<name>A0A9Q0VXA3_SALPP</name>
<dbReference type="PROSITE" id="PS00108">
    <property type="entry name" value="PROTEIN_KINASE_ST"/>
    <property type="match status" value="1"/>
</dbReference>
<keyword evidence="9" id="KW-1185">Reference proteome</keyword>
<dbReference type="GO" id="GO:0005634">
    <property type="term" value="C:nucleus"/>
    <property type="evidence" value="ECO:0007669"/>
    <property type="project" value="TreeGrafter"/>
</dbReference>
<dbReference type="SUPFAM" id="SSF56112">
    <property type="entry name" value="Protein kinase-like (PK-like)"/>
    <property type="match status" value="1"/>
</dbReference>
<protein>
    <submittedName>
        <fullName evidence="8">SERINE/THREONINE-PROTEIN KINASE DOA-RELATED</fullName>
    </submittedName>
</protein>
<keyword evidence="1" id="KW-0723">Serine/threonine-protein kinase</keyword>
<sequence>METQRITEFPHKNMDKRPRKRQRLTWEIPPPPPPLFAPPKVVPGMFCCQEFGNGNGMIPNYGLFYNRNGSPPWRPDDKDGHYVFAIGDNLTPRYRILSKMGEGTFGQVLECLDNEKKEVVAIKIIRSIHKYREAAVTEIDVLQRLARHDIGSTRCVQIRNWFDYRNHICIVFEKLGPSLYDFLRKNSYRSFPIDLVRELGRQLLESVAFMHDLHLIHTDLKPENILLVSPEYIKVPDYKVSFAVHKRWFLLQESSQVKCY</sequence>
<dbReference type="EMBL" id="JAPFFK010000007">
    <property type="protein sequence ID" value="KAJ6756051.1"/>
    <property type="molecule type" value="Genomic_DNA"/>
</dbReference>
<keyword evidence="4 8" id="KW-0418">Kinase</keyword>
<reference evidence="8" key="2">
    <citation type="journal article" date="2023" name="Int. J. Mol. Sci.">
        <title>De Novo Assembly and Annotation of 11 Diverse Shrub Willow (Salix) Genomes Reveals Novel Gene Organization in Sex-Linked Regions.</title>
        <authorList>
            <person name="Hyden B."/>
            <person name="Feng K."/>
            <person name="Yates T.B."/>
            <person name="Jawdy S."/>
            <person name="Cereghino C."/>
            <person name="Smart L.B."/>
            <person name="Muchero W."/>
        </authorList>
    </citation>
    <scope>NUCLEOTIDE SEQUENCE</scope>
    <source>
        <tissue evidence="8">Shoot tip</tissue>
    </source>
</reference>
<feature type="domain" description="Protein kinase" evidence="7">
    <location>
        <begin position="94"/>
        <end position="260"/>
    </location>
</feature>
<dbReference type="Pfam" id="PF00069">
    <property type="entry name" value="Pkinase"/>
    <property type="match status" value="1"/>
</dbReference>
<dbReference type="Gene3D" id="3.30.200.20">
    <property type="entry name" value="Phosphorylase Kinase, domain 1"/>
    <property type="match status" value="1"/>
</dbReference>
<dbReference type="InterPro" id="IPR000719">
    <property type="entry name" value="Prot_kinase_dom"/>
</dbReference>
<feature type="region of interest" description="Disordered" evidence="6">
    <location>
        <begin position="1"/>
        <end position="30"/>
    </location>
</feature>
<dbReference type="PROSITE" id="PS50011">
    <property type="entry name" value="PROTEIN_KINASE_DOM"/>
    <property type="match status" value="1"/>
</dbReference>
<dbReference type="Gene3D" id="1.10.510.10">
    <property type="entry name" value="Transferase(Phosphotransferase) domain 1"/>
    <property type="match status" value="1"/>
</dbReference>
<dbReference type="PANTHER" id="PTHR45646:SF12">
    <property type="entry name" value="SERINE_THREONINE-PROTEIN KINASE AFC1"/>
    <property type="match status" value="1"/>
</dbReference>
<dbReference type="GO" id="GO:0005524">
    <property type="term" value="F:ATP binding"/>
    <property type="evidence" value="ECO:0007669"/>
    <property type="project" value="UniProtKB-KW"/>
</dbReference>
<comment type="caution">
    <text evidence="8">The sequence shown here is derived from an EMBL/GenBank/DDBJ whole genome shotgun (WGS) entry which is preliminary data.</text>
</comment>
<evidence type="ECO:0000259" key="7">
    <source>
        <dbReference type="PROSITE" id="PS50011"/>
    </source>
</evidence>
<evidence type="ECO:0000256" key="3">
    <source>
        <dbReference type="ARBA" id="ARBA00022741"/>
    </source>
</evidence>
<dbReference type="InterPro" id="IPR011009">
    <property type="entry name" value="Kinase-like_dom_sf"/>
</dbReference>
<evidence type="ECO:0000313" key="9">
    <source>
        <dbReference type="Proteomes" id="UP001151532"/>
    </source>
</evidence>
<dbReference type="OrthoDB" id="283111at2759"/>
<dbReference type="FunFam" id="3.30.200.20:FF:000463">
    <property type="entry name" value="Serine/threonine-protein kinase AFC2"/>
    <property type="match status" value="1"/>
</dbReference>
<proteinExistence type="predicted"/>
<reference evidence="8" key="1">
    <citation type="submission" date="2022-11" db="EMBL/GenBank/DDBJ databases">
        <authorList>
            <person name="Hyden B.L."/>
            <person name="Feng K."/>
            <person name="Yates T."/>
            <person name="Jawdy S."/>
            <person name="Smart L.B."/>
            <person name="Muchero W."/>
        </authorList>
    </citation>
    <scope>NUCLEOTIDE SEQUENCE</scope>
    <source>
        <tissue evidence="8">Shoot tip</tissue>
    </source>
</reference>
<dbReference type="SMART" id="SM00220">
    <property type="entry name" value="S_TKc"/>
    <property type="match status" value="1"/>
</dbReference>
<keyword evidence="3" id="KW-0547">Nucleotide-binding</keyword>
<evidence type="ECO:0000256" key="6">
    <source>
        <dbReference type="SAM" id="MobiDB-lite"/>
    </source>
</evidence>
<evidence type="ECO:0000313" key="8">
    <source>
        <dbReference type="EMBL" id="KAJ6756051.1"/>
    </source>
</evidence>